<dbReference type="PANTHER" id="PTHR43540">
    <property type="entry name" value="PEROXYUREIDOACRYLATE/UREIDOACRYLATE AMIDOHYDROLASE-RELATED"/>
    <property type="match status" value="1"/>
</dbReference>
<reference evidence="5" key="1">
    <citation type="submission" date="2018-03" db="EMBL/GenBank/DDBJ databases">
        <authorList>
            <person name="Rodrigo-Torres L."/>
            <person name="Arahal R. D."/>
            <person name="Lucena T."/>
        </authorList>
    </citation>
    <scope>NUCLEOTIDE SEQUENCE [LARGE SCALE GENOMIC DNA]</scope>
    <source>
        <strain evidence="5">CECT 7615</strain>
    </source>
</reference>
<protein>
    <submittedName>
        <fullName evidence="4">Streptothricin hydrolase</fullName>
        <ecNumber evidence="4">3.5.2.19</ecNumber>
    </submittedName>
</protein>
<keyword evidence="5" id="KW-1185">Reference proteome</keyword>
<dbReference type="PANTHER" id="PTHR43540:SF1">
    <property type="entry name" value="ISOCHORISMATASE HYDROLASE"/>
    <property type="match status" value="1"/>
</dbReference>
<dbReference type="EC" id="3.5.2.19" evidence="4"/>
<dbReference type="EMBL" id="ONZG01000005">
    <property type="protein sequence ID" value="SPJ28888.1"/>
    <property type="molecule type" value="Genomic_DNA"/>
</dbReference>
<feature type="domain" description="Isochorismatase-like" evidence="3">
    <location>
        <begin position="3"/>
        <end position="144"/>
    </location>
</feature>
<feature type="region of interest" description="Disordered" evidence="2">
    <location>
        <begin position="51"/>
        <end position="72"/>
    </location>
</feature>
<dbReference type="GO" id="GO:0016787">
    <property type="term" value="F:hydrolase activity"/>
    <property type="evidence" value="ECO:0007669"/>
    <property type="project" value="UniProtKB-KW"/>
</dbReference>
<dbReference type="InterPro" id="IPR036380">
    <property type="entry name" value="Isochorismatase-like_sf"/>
</dbReference>
<keyword evidence="1 4" id="KW-0378">Hydrolase</keyword>
<dbReference type="InterPro" id="IPR000868">
    <property type="entry name" value="Isochorismatase-like_dom"/>
</dbReference>
<evidence type="ECO:0000256" key="2">
    <source>
        <dbReference type="SAM" id="MobiDB-lite"/>
    </source>
</evidence>
<evidence type="ECO:0000256" key="1">
    <source>
        <dbReference type="ARBA" id="ARBA00022801"/>
    </source>
</evidence>
<evidence type="ECO:0000313" key="4">
    <source>
        <dbReference type="EMBL" id="SPJ28888.1"/>
    </source>
</evidence>
<proteinExistence type="predicted"/>
<evidence type="ECO:0000313" key="5">
    <source>
        <dbReference type="Proteomes" id="UP000244898"/>
    </source>
</evidence>
<dbReference type="AlphaFoldDB" id="A0A2R8C916"/>
<gene>
    <name evidence="4" type="primary">sttH</name>
    <name evidence="4" type="ORF">TRM7615_02397</name>
</gene>
<organism evidence="4 5">
    <name type="scientific">Falsiruegeria mediterranea M17</name>
    <dbReference type="NCBI Taxonomy" id="1200281"/>
    <lineage>
        <taxon>Bacteria</taxon>
        <taxon>Pseudomonadati</taxon>
        <taxon>Pseudomonadota</taxon>
        <taxon>Alphaproteobacteria</taxon>
        <taxon>Rhodobacterales</taxon>
        <taxon>Roseobacteraceae</taxon>
        <taxon>Falsiruegeria</taxon>
    </lineage>
</organism>
<accession>A0A2R8C916</accession>
<dbReference type="Proteomes" id="UP000244898">
    <property type="component" value="Unassembled WGS sequence"/>
</dbReference>
<dbReference type="SUPFAM" id="SSF52499">
    <property type="entry name" value="Isochorismatase-like hydrolases"/>
    <property type="match status" value="1"/>
</dbReference>
<dbReference type="Gene3D" id="3.40.50.850">
    <property type="entry name" value="Isochorismatase-like"/>
    <property type="match status" value="1"/>
</dbReference>
<name>A0A2R8C916_9RHOB</name>
<feature type="compositionally biased region" description="Basic and acidic residues" evidence="2">
    <location>
        <begin position="53"/>
        <end position="65"/>
    </location>
</feature>
<dbReference type="OrthoDB" id="9794942at2"/>
<dbReference type="InterPro" id="IPR050272">
    <property type="entry name" value="Isochorismatase-like_hydrls"/>
</dbReference>
<dbReference type="Pfam" id="PF00857">
    <property type="entry name" value="Isochorismatase"/>
    <property type="match status" value="1"/>
</dbReference>
<sequence length="182" mass="19066">MKTALLVIDVQMALAHEDASGTERSCPEAEENIALLLEKFRSSGDTVVHVHHHGTEPDDPFHPDAEGSAVQPVAAPAPGEPVVVKTASSGFMGTALNDILQKAGIERVITCGATANHCVESTTRSAADLGYNPVYAADAVWTYGITGPDGTHHSANQIHSVSMATLEGELATVKKTQDILGM</sequence>
<evidence type="ECO:0000259" key="3">
    <source>
        <dbReference type="Pfam" id="PF00857"/>
    </source>
</evidence>